<dbReference type="InterPro" id="IPR017932">
    <property type="entry name" value="GATase_2_dom"/>
</dbReference>
<feature type="active site" description="For GATase activity" evidence="8">
    <location>
        <position position="2"/>
    </location>
</feature>
<evidence type="ECO:0000313" key="11">
    <source>
        <dbReference type="EMBL" id="PKD21118.1"/>
    </source>
</evidence>
<comment type="catalytic activity">
    <reaction evidence="7">
        <text>L-aspartate + L-glutamine + ATP + H2O = L-asparagine + L-glutamate + AMP + diphosphate + H(+)</text>
        <dbReference type="Rhea" id="RHEA:12228"/>
        <dbReference type="ChEBI" id="CHEBI:15377"/>
        <dbReference type="ChEBI" id="CHEBI:15378"/>
        <dbReference type="ChEBI" id="CHEBI:29985"/>
        <dbReference type="ChEBI" id="CHEBI:29991"/>
        <dbReference type="ChEBI" id="CHEBI:30616"/>
        <dbReference type="ChEBI" id="CHEBI:33019"/>
        <dbReference type="ChEBI" id="CHEBI:58048"/>
        <dbReference type="ChEBI" id="CHEBI:58359"/>
        <dbReference type="ChEBI" id="CHEBI:456215"/>
        <dbReference type="EC" id="6.3.5.4"/>
    </reaction>
</comment>
<keyword evidence="12" id="KW-1185">Reference proteome</keyword>
<dbReference type="GO" id="GO:0005524">
    <property type="term" value="F:ATP binding"/>
    <property type="evidence" value="ECO:0007669"/>
    <property type="project" value="UniProtKB-KW"/>
</dbReference>
<evidence type="ECO:0000256" key="6">
    <source>
        <dbReference type="ARBA" id="ARBA00022962"/>
    </source>
</evidence>
<dbReference type="EMBL" id="LKTS01000002">
    <property type="protein sequence ID" value="PKD21118.1"/>
    <property type="molecule type" value="Genomic_DNA"/>
</dbReference>
<dbReference type="Pfam" id="PF13537">
    <property type="entry name" value="GATase_7"/>
    <property type="match status" value="1"/>
</dbReference>
<dbReference type="InterPro" id="IPR001962">
    <property type="entry name" value="Asn_synthase"/>
</dbReference>
<evidence type="ECO:0000259" key="10">
    <source>
        <dbReference type="PROSITE" id="PS51278"/>
    </source>
</evidence>
<dbReference type="GO" id="GO:0005829">
    <property type="term" value="C:cytosol"/>
    <property type="evidence" value="ECO:0007669"/>
    <property type="project" value="TreeGrafter"/>
</dbReference>
<proteinExistence type="inferred from homology"/>
<dbReference type="Pfam" id="PF00733">
    <property type="entry name" value="Asn_synthase"/>
    <property type="match status" value="1"/>
</dbReference>
<accession>A0A2N0U2J6</accession>
<dbReference type="CDD" id="cd01991">
    <property type="entry name" value="Asn_synthase_B_C"/>
    <property type="match status" value="1"/>
</dbReference>
<evidence type="ECO:0000256" key="9">
    <source>
        <dbReference type="PIRSR" id="PIRSR001589-2"/>
    </source>
</evidence>
<comment type="caution">
    <text evidence="11">The sequence shown here is derived from an EMBL/GenBank/DDBJ whole genome shotgun (WGS) entry which is preliminary data.</text>
</comment>
<dbReference type="SUPFAM" id="SSF56235">
    <property type="entry name" value="N-terminal nucleophile aminohydrolases (Ntn hydrolases)"/>
    <property type="match status" value="1"/>
</dbReference>
<dbReference type="GO" id="GO:0006529">
    <property type="term" value="P:asparagine biosynthetic process"/>
    <property type="evidence" value="ECO:0007669"/>
    <property type="project" value="UniProtKB-KW"/>
</dbReference>
<evidence type="ECO:0000256" key="4">
    <source>
        <dbReference type="ARBA" id="ARBA00022741"/>
    </source>
</evidence>
<evidence type="ECO:0000256" key="1">
    <source>
        <dbReference type="ARBA" id="ARBA00005187"/>
    </source>
</evidence>
<dbReference type="PIRSF" id="PIRSF001589">
    <property type="entry name" value="Asn_synthetase_glu-h"/>
    <property type="match status" value="1"/>
</dbReference>
<reference evidence="11 12" key="1">
    <citation type="submission" date="2015-10" db="EMBL/GenBank/DDBJ databases">
        <title>Draft genome sequence of Salegentibacter salinarum KCTC 12975.</title>
        <authorList>
            <person name="Lin W."/>
            <person name="Zheng Q."/>
        </authorList>
    </citation>
    <scope>NUCLEOTIDE SEQUENCE [LARGE SCALE GENOMIC DNA]</scope>
    <source>
        <strain evidence="11 12">KCTC 12975</strain>
    </source>
</reference>
<keyword evidence="5 9" id="KW-0067">ATP-binding</keyword>
<evidence type="ECO:0000256" key="5">
    <source>
        <dbReference type="ARBA" id="ARBA00022840"/>
    </source>
</evidence>
<dbReference type="InterPro" id="IPR006426">
    <property type="entry name" value="Asn_synth_AEB"/>
</dbReference>
<protein>
    <recommendedName>
        <fullName evidence="3">asparagine synthase (glutamine-hydrolyzing)</fullName>
        <ecNumber evidence="3">6.3.5.4</ecNumber>
    </recommendedName>
</protein>
<dbReference type="InterPro" id="IPR029055">
    <property type="entry name" value="Ntn_hydrolases_N"/>
</dbReference>
<evidence type="ECO:0000256" key="7">
    <source>
        <dbReference type="ARBA" id="ARBA00048741"/>
    </source>
</evidence>
<dbReference type="AlphaFoldDB" id="A0A2N0U2J6"/>
<dbReference type="PROSITE" id="PS51278">
    <property type="entry name" value="GATASE_TYPE_2"/>
    <property type="match status" value="1"/>
</dbReference>
<dbReference type="InterPro" id="IPR033738">
    <property type="entry name" value="AsnB_N"/>
</dbReference>
<dbReference type="InterPro" id="IPR014729">
    <property type="entry name" value="Rossmann-like_a/b/a_fold"/>
</dbReference>
<keyword evidence="6 8" id="KW-0315">Glutamine amidotransferase</keyword>
<evidence type="ECO:0000256" key="2">
    <source>
        <dbReference type="ARBA" id="ARBA00005752"/>
    </source>
</evidence>
<dbReference type="PANTHER" id="PTHR43284">
    <property type="entry name" value="ASPARAGINE SYNTHETASE (GLUTAMINE-HYDROLYZING)"/>
    <property type="match status" value="1"/>
</dbReference>
<dbReference type="SUPFAM" id="SSF52402">
    <property type="entry name" value="Adenine nucleotide alpha hydrolases-like"/>
    <property type="match status" value="1"/>
</dbReference>
<dbReference type="Gene3D" id="3.60.20.10">
    <property type="entry name" value="Glutamine Phosphoribosylpyrophosphate, subunit 1, domain 1"/>
    <property type="match status" value="1"/>
</dbReference>
<dbReference type="EC" id="6.3.5.4" evidence="3"/>
<dbReference type="Gene3D" id="3.40.50.620">
    <property type="entry name" value="HUPs"/>
    <property type="match status" value="1"/>
</dbReference>
<evidence type="ECO:0000313" key="12">
    <source>
        <dbReference type="Proteomes" id="UP000232673"/>
    </source>
</evidence>
<feature type="domain" description="Glutamine amidotransferase type-2" evidence="10">
    <location>
        <begin position="2"/>
        <end position="210"/>
    </location>
</feature>
<dbReference type="OrthoDB" id="9763290at2"/>
<gene>
    <name evidence="11" type="ORF">APR41_11930</name>
</gene>
<dbReference type="CDD" id="cd00712">
    <property type="entry name" value="AsnB"/>
    <property type="match status" value="1"/>
</dbReference>
<evidence type="ECO:0000256" key="8">
    <source>
        <dbReference type="PIRSR" id="PIRSR001589-1"/>
    </source>
</evidence>
<dbReference type="PANTHER" id="PTHR43284:SF1">
    <property type="entry name" value="ASPARAGINE SYNTHETASE"/>
    <property type="match status" value="1"/>
</dbReference>
<organism evidence="11 12">
    <name type="scientific">Salegentibacter salinarum</name>
    <dbReference type="NCBI Taxonomy" id="447422"/>
    <lineage>
        <taxon>Bacteria</taxon>
        <taxon>Pseudomonadati</taxon>
        <taxon>Bacteroidota</taxon>
        <taxon>Flavobacteriia</taxon>
        <taxon>Flavobacteriales</taxon>
        <taxon>Flavobacteriaceae</taxon>
        <taxon>Salegentibacter</taxon>
    </lineage>
</organism>
<keyword evidence="8" id="KW-0028">Amino-acid biosynthesis</keyword>
<comment type="pathway">
    <text evidence="1">Amino-acid biosynthesis; L-asparagine biosynthesis; L-asparagine from L-aspartate (L-Gln route): step 1/1.</text>
</comment>
<sequence length="570" mass="66274">MCGIAGIISAKANKEKLQQMLNLQKHRGPDHTGNYVDSCYCALGHNRLSIIDLSAKANQPFKDNSGRYHLTFNGEIYNYKELKQELKAYYNFKTASDTEVLLAAFIVWGKSCLNKLNGMFAFAIWDNKLKKLFAARDRFGVKPFFYSEENKDFYFSSEIKAIRSVLKSNQPNEQVWANYFTFGSYGMPSDTFYDEIFQLPGGHFLEYQAGNLKVTRWYDFEKNLSKYSKILSFEEAKQSYYKILIDSISLRFRADVPIGFNISGGVDSSLLLALVNRLNKNKHIKAYTFYAGDENYDELPWVQKMIETTRNPLTKVKIQPSDVIKKAQFLSNIQDEPYAGLPTLAYAALFENAKKDGIKVLLDGQGMDEQWAGYDYYQNPGTTATIQGTGKMSPFRVKVLNDDFKELAKKPGYPTPFDNDLQNLQYRDLFYTKIPRALRFNDRISMAYSTELREPFLDYRMVEFAFSQPKTYKIHNGIQKYLIREILKEIAPQDLSYAPKRPLQTPQREWVGNELKDFTEENIEKLRYSKISYWFNFEEMQREWNNYKAGDNQSSFHIWQWINAGLLMGN</sequence>
<feature type="binding site" evidence="9">
    <location>
        <position position="97"/>
    </location>
    <ligand>
        <name>L-glutamine</name>
        <dbReference type="ChEBI" id="CHEBI:58359"/>
    </ligand>
</feature>
<name>A0A2N0U2J6_9FLAO</name>
<dbReference type="STRING" id="447422.SAMN05660903_02433"/>
<keyword evidence="4 9" id="KW-0547">Nucleotide-binding</keyword>
<keyword evidence="8" id="KW-0061">Asparagine biosynthesis</keyword>
<dbReference type="RefSeq" id="WP_079713476.1">
    <property type="nucleotide sequence ID" value="NZ_FUZC01000009.1"/>
</dbReference>
<evidence type="ECO:0000256" key="3">
    <source>
        <dbReference type="ARBA" id="ARBA00012737"/>
    </source>
</evidence>
<dbReference type="InterPro" id="IPR051786">
    <property type="entry name" value="ASN_synthetase/amidase"/>
</dbReference>
<dbReference type="Proteomes" id="UP000232673">
    <property type="component" value="Unassembled WGS sequence"/>
</dbReference>
<dbReference type="GO" id="GO:0004066">
    <property type="term" value="F:asparagine synthase (glutamine-hydrolyzing) activity"/>
    <property type="evidence" value="ECO:0007669"/>
    <property type="project" value="UniProtKB-EC"/>
</dbReference>
<dbReference type="NCBIfam" id="TIGR01536">
    <property type="entry name" value="asn_synth_AEB"/>
    <property type="match status" value="1"/>
</dbReference>
<comment type="similarity">
    <text evidence="2">Belongs to the asparagine synthetase family.</text>
</comment>